<dbReference type="OrthoDB" id="1405746at2"/>
<feature type="domain" description="Secretion system C-terminal sorting" evidence="3">
    <location>
        <begin position="238"/>
        <end position="305"/>
    </location>
</feature>
<dbReference type="RefSeq" id="WP_108737937.1">
    <property type="nucleotide sequence ID" value="NZ_CP020919.1"/>
</dbReference>
<dbReference type="Pfam" id="PF18962">
    <property type="entry name" value="Por_Secre_tail"/>
    <property type="match status" value="1"/>
</dbReference>
<feature type="chain" id="PRO_5015496337" description="Secretion system C-terminal sorting domain-containing protein" evidence="2">
    <location>
        <begin position="21"/>
        <end position="307"/>
    </location>
</feature>
<dbReference type="Proteomes" id="UP000244677">
    <property type="component" value="Chromosome"/>
</dbReference>
<gene>
    <name evidence="4" type="ORF">FK004_14845</name>
</gene>
<reference evidence="4 5" key="1">
    <citation type="submission" date="2017-04" db="EMBL/GenBank/DDBJ databases">
        <title>Complete genome sequence of Flavobacterium kingsejong AJ004.</title>
        <authorList>
            <person name="Lee P.C."/>
        </authorList>
    </citation>
    <scope>NUCLEOTIDE SEQUENCE [LARGE SCALE GENOMIC DNA]</scope>
    <source>
        <strain evidence="4 5">AJ004</strain>
    </source>
</reference>
<keyword evidence="5" id="KW-1185">Reference proteome</keyword>
<evidence type="ECO:0000256" key="2">
    <source>
        <dbReference type="SAM" id="SignalP"/>
    </source>
</evidence>
<dbReference type="KEGG" id="fki:FK004_14845"/>
<evidence type="ECO:0000313" key="4">
    <source>
        <dbReference type="EMBL" id="AWG26413.1"/>
    </source>
</evidence>
<name>A0A2S1LRM6_9FLAO</name>
<dbReference type="NCBIfam" id="TIGR04183">
    <property type="entry name" value="Por_Secre_tail"/>
    <property type="match status" value="1"/>
</dbReference>
<dbReference type="Gene3D" id="2.60.120.200">
    <property type="match status" value="1"/>
</dbReference>
<keyword evidence="1 2" id="KW-0732">Signal</keyword>
<evidence type="ECO:0000259" key="3">
    <source>
        <dbReference type="Pfam" id="PF18962"/>
    </source>
</evidence>
<dbReference type="NCBIfam" id="NF038128">
    <property type="entry name" value="choice_anch_J"/>
    <property type="match status" value="1"/>
</dbReference>
<evidence type="ECO:0000256" key="1">
    <source>
        <dbReference type="ARBA" id="ARBA00022729"/>
    </source>
</evidence>
<evidence type="ECO:0000313" key="5">
    <source>
        <dbReference type="Proteomes" id="UP000244677"/>
    </source>
</evidence>
<protein>
    <recommendedName>
        <fullName evidence="3">Secretion system C-terminal sorting domain-containing protein</fullName>
    </recommendedName>
</protein>
<proteinExistence type="predicted"/>
<dbReference type="EMBL" id="CP020919">
    <property type="protein sequence ID" value="AWG26413.1"/>
    <property type="molecule type" value="Genomic_DNA"/>
</dbReference>
<dbReference type="AlphaFoldDB" id="A0A2S1LRM6"/>
<feature type="signal peptide" evidence="2">
    <location>
        <begin position="1"/>
        <end position="20"/>
    </location>
</feature>
<accession>A0A2S1LRM6</accession>
<organism evidence="4 5">
    <name type="scientific">Flavobacterium kingsejongi</name>
    <dbReference type="NCBI Taxonomy" id="1678728"/>
    <lineage>
        <taxon>Bacteria</taxon>
        <taxon>Pseudomonadati</taxon>
        <taxon>Bacteroidota</taxon>
        <taxon>Flavobacteriia</taxon>
        <taxon>Flavobacteriales</taxon>
        <taxon>Flavobacteriaceae</taxon>
        <taxon>Flavobacterium</taxon>
    </lineage>
</organism>
<sequence length="307" mass="32944">MKKTLLFAGLLMGTFFSSNAQTTLFEDSFDTYTDFAISGFGQWQTLDIDLRPTYTGGLADPAWPNAGAPQAFQIFNPTAAGVTNASTGDETRNFDPRTGLKCAVAWNAVPGGGITANEDWLISPPVTLGASANEVRFWVKALSGSYGAERYRIGVYVGTGNPTSSANFTIIAGSPTSLTATYPNWAERVQSLDAYSGQTIRIGIQCVSADVYMFMIDDFKVTTATLGREDFLASKFSVFPNPATDIISITNHDAIAINSITITDLNGRIVKNTNSAEQINVSDLSAGVYMMNIASEQGTTVKKIIKK</sequence>
<dbReference type="InterPro" id="IPR026444">
    <property type="entry name" value="Secre_tail"/>
</dbReference>